<accession>A0ABT6R6H2</accession>
<dbReference type="EMBL" id="JASBQV010000041">
    <property type="protein sequence ID" value="MDI3236443.1"/>
    <property type="molecule type" value="Genomic_DNA"/>
</dbReference>
<keyword evidence="3" id="KW-1185">Reference proteome</keyword>
<feature type="coiled-coil region" evidence="1">
    <location>
        <begin position="10"/>
        <end position="37"/>
    </location>
</feature>
<reference evidence="2 3" key="1">
    <citation type="submission" date="2023-04" db="EMBL/GenBank/DDBJ databases">
        <title>Antarctic isolates genomes.</title>
        <authorList>
            <person name="Dimov S.G."/>
        </authorList>
    </citation>
    <scope>NUCLEOTIDE SEQUENCE [LARGE SCALE GENOMIC DNA]</scope>
    <source>
        <strain evidence="2 3">AL19</strain>
    </source>
</reference>
<keyword evidence="1" id="KW-0175">Coiled coil</keyword>
<organism evidence="2 3">
    <name type="scientific">Exiguobacterium antarcticum</name>
    <dbReference type="NCBI Taxonomy" id="132920"/>
    <lineage>
        <taxon>Bacteria</taxon>
        <taxon>Bacillati</taxon>
        <taxon>Bacillota</taxon>
        <taxon>Bacilli</taxon>
        <taxon>Bacillales</taxon>
        <taxon>Bacillales Family XII. Incertae Sedis</taxon>
        <taxon>Exiguobacterium</taxon>
    </lineage>
</organism>
<name>A0ABT6R6H2_9BACL</name>
<comment type="caution">
    <text evidence="2">The sequence shown here is derived from an EMBL/GenBank/DDBJ whole genome shotgun (WGS) entry which is preliminary data.</text>
</comment>
<protein>
    <submittedName>
        <fullName evidence="2">Uncharacterized protein</fullName>
    </submittedName>
</protein>
<evidence type="ECO:0000313" key="3">
    <source>
        <dbReference type="Proteomes" id="UP001243286"/>
    </source>
</evidence>
<proteinExistence type="predicted"/>
<gene>
    <name evidence="2" type="ORF">QK289_15615</name>
</gene>
<dbReference type="RefSeq" id="WP_282357477.1">
    <property type="nucleotide sequence ID" value="NZ_JASBQV010000041.1"/>
</dbReference>
<evidence type="ECO:0000313" key="2">
    <source>
        <dbReference type="EMBL" id="MDI3236443.1"/>
    </source>
</evidence>
<sequence>MPLTSNEQMTVELTKEVERLKSENRKLKEKCSLNERKIEVIIGSVDEGEISIYFNDSNAWESQVPKVDGLGRYVTKKKERYYVQPMLSDFRTYVFSEKQAEMIRKSFRNNGSGIGGYSGSISNDIVCKNYLYKLYHDLCLRDIHEEVLDEDELKLLDLLYRDTGNKGHNHKQIDFGYSLELIKAVQKVLSKTKIHC</sequence>
<dbReference type="Proteomes" id="UP001243286">
    <property type="component" value="Unassembled WGS sequence"/>
</dbReference>
<evidence type="ECO:0000256" key="1">
    <source>
        <dbReference type="SAM" id="Coils"/>
    </source>
</evidence>